<evidence type="ECO:0000256" key="4">
    <source>
        <dbReference type="ARBA" id="ARBA00022932"/>
    </source>
</evidence>
<keyword evidence="3" id="KW-0235">DNA replication</keyword>
<organism evidence="5 6">
    <name type="scientific">Campylobacter geochelonis</name>
    <dbReference type="NCBI Taxonomy" id="1780362"/>
    <lineage>
        <taxon>Bacteria</taxon>
        <taxon>Pseudomonadati</taxon>
        <taxon>Campylobacterota</taxon>
        <taxon>Epsilonproteobacteria</taxon>
        <taxon>Campylobacterales</taxon>
        <taxon>Campylobacteraceae</taxon>
        <taxon>Campylobacter</taxon>
    </lineage>
</organism>
<evidence type="ECO:0000313" key="6">
    <source>
        <dbReference type="Proteomes" id="UP000069632"/>
    </source>
</evidence>
<dbReference type="RefSeq" id="WP_075540104.1">
    <property type="nucleotide sequence ID" value="NZ_CP053844.1"/>
</dbReference>
<keyword evidence="4" id="KW-0239">DNA-directed DNA polymerase</keyword>
<keyword evidence="1" id="KW-0808">Transferase</keyword>
<evidence type="ECO:0000313" key="5">
    <source>
        <dbReference type="EMBL" id="CZE47163.1"/>
    </source>
</evidence>
<dbReference type="AlphaFoldDB" id="A0A128EG27"/>
<accession>A0A128EG27</accession>
<evidence type="ECO:0000256" key="3">
    <source>
        <dbReference type="ARBA" id="ARBA00022705"/>
    </source>
</evidence>
<reference evidence="5 6" key="1">
    <citation type="submission" date="2016-02" db="EMBL/GenBank/DDBJ databases">
        <authorList>
            <consortium name="Pathogen Informatics"/>
        </authorList>
    </citation>
    <scope>NUCLEOTIDE SEQUENCE [LARGE SCALE GENOMIC DNA]</scope>
    <source>
        <strain evidence="5 6">RC20</strain>
    </source>
</reference>
<keyword evidence="2" id="KW-0548">Nucleotidyltransferase</keyword>
<evidence type="ECO:0000256" key="2">
    <source>
        <dbReference type="ARBA" id="ARBA00022695"/>
    </source>
</evidence>
<dbReference type="GO" id="GO:0009360">
    <property type="term" value="C:DNA polymerase III complex"/>
    <property type="evidence" value="ECO:0007669"/>
    <property type="project" value="TreeGrafter"/>
</dbReference>
<gene>
    <name evidence="5" type="ORF">ERS672216_00745</name>
</gene>
<dbReference type="EMBL" id="FIZP01000002">
    <property type="protein sequence ID" value="CZE47163.1"/>
    <property type="molecule type" value="Genomic_DNA"/>
</dbReference>
<dbReference type="GO" id="GO:0003887">
    <property type="term" value="F:DNA-directed DNA polymerase activity"/>
    <property type="evidence" value="ECO:0007669"/>
    <property type="project" value="UniProtKB-KW"/>
</dbReference>
<dbReference type="InterPro" id="IPR005790">
    <property type="entry name" value="DNA_polIII_delta"/>
</dbReference>
<dbReference type="PANTHER" id="PTHR34388:SF1">
    <property type="entry name" value="DNA POLYMERASE III SUBUNIT DELTA"/>
    <property type="match status" value="1"/>
</dbReference>
<keyword evidence="6" id="KW-1185">Reference proteome</keyword>
<sequence length="328" mass="38423">MYKRDLDTLLASKKMPNFLLLRSSDEFQNELYAKEILNFYQADMVEQIYYDEYDFSRAKLFFEPSLFGNSNLLHIKTNRYIPTKEVKQLISMCKKDSANFFLYEILETPETKVSNDFIKAFGTNFVRFFKPTTPNEALNLLNKKCTMLKIYANSTALLEIYKIHNENLNLAASELEKFANLGYEVTLENVKALVSGLSEVSFEDIFNKILNLDDFRDDFFIYTQSGSYSESDFINYIYGSFFRLFKIHSFIKINGRIDFLKLLGYTPPPQVQTLLQKQALKFSTKRFKEIFLHLNSLEFDIKTKNQIDKTHFLLAGLLELQRVIAKTK</sequence>
<dbReference type="PANTHER" id="PTHR34388">
    <property type="entry name" value="DNA POLYMERASE III SUBUNIT DELTA"/>
    <property type="match status" value="1"/>
</dbReference>
<protein>
    <submittedName>
        <fullName evidence="5">DNA polymerase III subunit delta</fullName>
    </submittedName>
</protein>
<evidence type="ECO:0000256" key="1">
    <source>
        <dbReference type="ARBA" id="ARBA00022679"/>
    </source>
</evidence>
<dbReference type="OrthoDB" id="5329738at2"/>
<proteinExistence type="predicted"/>
<dbReference type="Proteomes" id="UP000069632">
    <property type="component" value="Unassembled WGS sequence"/>
</dbReference>
<name>A0A128EG27_9BACT</name>
<dbReference type="GO" id="GO:0003677">
    <property type="term" value="F:DNA binding"/>
    <property type="evidence" value="ECO:0007669"/>
    <property type="project" value="InterPro"/>
</dbReference>
<dbReference type="GO" id="GO:0006261">
    <property type="term" value="P:DNA-templated DNA replication"/>
    <property type="evidence" value="ECO:0007669"/>
    <property type="project" value="TreeGrafter"/>
</dbReference>